<dbReference type="InterPro" id="IPR013763">
    <property type="entry name" value="Cyclin-like_dom"/>
</dbReference>
<dbReference type="InterPro" id="IPR036915">
    <property type="entry name" value="Cyclin-like_sf"/>
</dbReference>
<dbReference type="Pfam" id="PF08271">
    <property type="entry name" value="Zn_Ribbon_TF"/>
    <property type="match status" value="1"/>
</dbReference>
<keyword evidence="4" id="KW-0804">Transcription</keyword>
<keyword evidence="2" id="KW-0677">Repeat</keyword>
<dbReference type="GO" id="GO:0005634">
    <property type="term" value="C:nucleus"/>
    <property type="evidence" value="ECO:0007669"/>
    <property type="project" value="TreeGrafter"/>
</dbReference>
<dbReference type="FunFam" id="1.10.472.10:FF:000043">
    <property type="entry name" value="Transcription initiation factor IIB"/>
    <property type="match status" value="1"/>
</dbReference>
<evidence type="ECO:0000256" key="1">
    <source>
        <dbReference type="ARBA" id="ARBA00010857"/>
    </source>
</evidence>
<dbReference type="GO" id="GO:0017025">
    <property type="term" value="F:TBP-class protein binding"/>
    <property type="evidence" value="ECO:0007669"/>
    <property type="project" value="InterPro"/>
</dbReference>
<reference evidence="6 7" key="1">
    <citation type="journal article" date="2024" name="Plant J.">
        <title>Genome sequences and population genomics reveal climatic adaptation and genomic divergence between two closely related sweetgum species.</title>
        <authorList>
            <person name="Xu W.Q."/>
            <person name="Ren C.Q."/>
            <person name="Zhang X.Y."/>
            <person name="Comes H.P."/>
            <person name="Liu X.H."/>
            <person name="Li Y.G."/>
            <person name="Kettle C.J."/>
            <person name="Jalonen R."/>
            <person name="Gaisberger H."/>
            <person name="Ma Y.Z."/>
            <person name="Qiu Y.X."/>
        </authorList>
    </citation>
    <scope>NUCLEOTIDE SEQUENCE [LARGE SCALE GENOMIC DNA]</scope>
    <source>
        <strain evidence="6">Hangzhou</strain>
    </source>
</reference>
<feature type="domain" description="Cyclin-like" evidence="5">
    <location>
        <begin position="202"/>
        <end position="281"/>
    </location>
</feature>
<dbReference type="SMART" id="SM00385">
    <property type="entry name" value="CYCLIN"/>
    <property type="match status" value="2"/>
</dbReference>
<dbReference type="SUPFAM" id="SSF57783">
    <property type="entry name" value="Zinc beta-ribbon"/>
    <property type="match status" value="1"/>
</dbReference>
<dbReference type="Pfam" id="PF00382">
    <property type="entry name" value="TFIIB"/>
    <property type="match status" value="2"/>
</dbReference>
<dbReference type="Gene3D" id="1.10.472.10">
    <property type="entry name" value="Cyclin-like"/>
    <property type="match status" value="1"/>
</dbReference>
<evidence type="ECO:0000256" key="4">
    <source>
        <dbReference type="ARBA" id="ARBA00023163"/>
    </source>
</evidence>
<comment type="caution">
    <text evidence="6">The sequence shown here is derived from an EMBL/GenBank/DDBJ whole genome shotgun (WGS) entry which is preliminary data.</text>
</comment>
<gene>
    <name evidence="6" type="ORF">L1049_027643</name>
</gene>
<feature type="domain" description="Cyclin-like" evidence="5">
    <location>
        <begin position="110"/>
        <end position="184"/>
    </location>
</feature>
<dbReference type="PROSITE" id="PS00782">
    <property type="entry name" value="TFIIB"/>
    <property type="match status" value="1"/>
</dbReference>
<keyword evidence="7" id="KW-1185">Reference proteome</keyword>
<dbReference type="SUPFAM" id="SSF47954">
    <property type="entry name" value="Cyclin-like"/>
    <property type="match status" value="2"/>
</dbReference>
<name>A0AAP0RIB3_LIQFO</name>
<dbReference type="InterPro" id="IPR013150">
    <property type="entry name" value="TFIIB_cyclin"/>
</dbReference>
<evidence type="ECO:0000256" key="3">
    <source>
        <dbReference type="ARBA" id="ARBA00023015"/>
    </source>
</evidence>
<dbReference type="GO" id="GO:0070897">
    <property type="term" value="P:transcription preinitiation complex assembly"/>
    <property type="evidence" value="ECO:0007669"/>
    <property type="project" value="InterPro"/>
</dbReference>
<sequence length="308" mass="34576">METEYSRDCETLTQVVFDHAAGDTFCLGCGLVLDSHSIEETAEWRIFTDDSRDKDPIRASAHHNPLLASGGLSTVISKPKGASGYLLPSRHARRQNYGFNSDRSLIQGFKLIDIMSDRIEPMKHTRGWKIKNLLRGRNQDAIVAACLYIACRQEEKPRTVKEICSVANGPTVKETMRTIEYIKKLETEMGNSMNTGVTHAGDYMRRFCSQLGMTNQAVKAALEAAEKCEELDIRRAAASVTAAIIYMITQLPDEKKLLKDISLVTTVAEGTIRKAYKELCPYASRIIPSWFAKEEDLRSLHNPLNHLH</sequence>
<dbReference type="PANTHER" id="PTHR11618">
    <property type="entry name" value="TRANSCRIPTION INITIATION FACTOR IIB-RELATED"/>
    <property type="match status" value="1"/>
</dbReference>
<comment type="similarity">
    <text evidence="1">Belongs to the TFIIB family.</text>
</comment>
<dbReference type="InterPro" id="IPR000812">
    <property type="entry name" value="TFIIB"/>
</dbReference>
<dbReference type="InterPro" id="IPR013137">
    <property type="entry name" value="Znf_TFIIB"/>
</dbReference>
<dbReference type="Gene3D" id="1.10.472.170">
    <property type="match status" value="1"/>
</dbReference>
<dbReference type="InterPro" id="IPR023486">
    <property type="entry name" value="TFIIB_CS"/>
</dbReference>
<dbReference type="Proteomes" id="UP001415857">
    <property type="component" value="Unassembled WGS sequence"/>
</dbReference>
<organism evidence="6 7">
    <name type="scientific">Liquidambar formosana</name>
    <name type="common">Formosan gum</name>
    <dbReference type="NCBI Taxonomy" id="63359"/>
    <lineage>
        <taxon>Eukaryota</taxon>
        <taxon>Viridiplantae</taxon>
        <taxon>Streptophyta</taxon>
        <taxon>Embryophyta</taxon>
        <taxon>Tracheophyta</taxon>
        <taxon>Spermatophyta</taxon>
        <taxon>Magnoliopsida</taxon>
        <taxon>eudicotyledons</taxon>
        <taxon>Gunneridae</taxon>
        <taxon>Pentapetalae</taxon>
        <taxon>Saxifragales</taxon>
        <taxon>Altingiaceae</taxon>
        <taxon>Liquidambar</taxon>
    </lineage>
</organism>
<keyword evidence="3" id="KW-0805">Transcription regulation</keyword>
<evidence type="ECO:0000313" key="6">
    <source>
        <dbReference type="EMBL" id="KAK9278085.1"/>
    </source>
</evidence>
<proteinExistence type="inferred from homology"/>
<accession>A0AAP0RIB3</accession>
<evidence type="ECO:0000256" key="2">
    <source>
        <dbReference type="ARBA" id="ARBA00022737"/>
    </source>
</evidence>
<dbReference type="AlphaFoldDB" id="A0AAP0RIB3"/>
<evidence type="ECO:0000313" key="7">
    <source>
        <dbReference type="Proteomes" id="UP001415857"/>
    </source>
</evidence>
<dbReference type="EMBL" id="JBBPBK010000009">
    <property type="protein sequence ID" value="KAK9278085.1"/>
    <property type="molecule type" value="Genomic_DNA"/>
</dbReference>
<evidence type="ECO:0000259" key="5">
    <source>
        <dbReference type="SMART" id="SM00385"/>
    </source>
</evidence>
<dbReference type="GO" id="GO:0097550">
    <property type="term" value="C:transcription preinitiation complex"/>
    <property type="evidence" value="ECO:0007669"/>
    <property type="project" value="TreeGrafter"/>
</dbReference>
<dbReference type="PRINTS" id="PR00685">
    <property type="entry name" value="TIFACTORIIB"/>
</dbReference>
<dbReference type="PANTHER" id="PTHR11618:SF81">
    <property type="entry name" value="TRANSCRIPTION INITIATION FACTOR IIB-LIKE"/>
    <property type="match status" value="1"/>
</dbReference>
<protein>
    <recommendedName>
        <fullName evidence="5">Cyclin-like domain-containing protein</fullName>
    </recommendedName>
</protein>